<dbReference type="GO" id="GO:0016328">
    <property type="term" value="C:lateral plasma membrane"/>
    <property type="evidence" value="ECO:0007669"/>
    <property type="project" value="UniProtKB-ARBA"/>
</dbReference>
<evidence type="ECO:0000256" key="6">
    <source>
        <dbReference type="ARBA" id="ARBA00022737"/>
    </source>
</evidence>
<dbReference type="GO" id="GO:0007026">
    <property type="term" value="P:negative regulation of microtubule depolymerization"/>
    <property type="evidence" value="ECO:0007669"/>
    <property type="project" value="UniProtKB-ARBA"/>
</dbReference>
<dbReference type="Pfam" id="PF00435">
    <property type="entry name" value="Spectrin"/>
    <property type="match status" value="4"/>
</dbReference>
<evidence type="ECO:0000256" key="3">
    <source>
        <dbReference type="ARBA" id="ARBA00022467"/>
    </source>
</evidence>
<gene>
    <name evidence="9" type="ORF">BLA29_001458</name>
</gene>
<keyword evidence="7" id="KW-0009">Actin-binding</keyword>
<dbReference type="SMART" id="SM00150">
    <property type="entry name" value="SPEC"/>
    <property type="match status" value="4"/>
</dbReference>
<evidence type="ECO:0000256" key="4">
    <source>
        <dbReference type="ARBA" id="ARBA00022490"/>
    </source>
</evidence>
<dbReference type="CDD" id="cd00176">
    <property type="entry name" value="SPEC"/>
    <property type="match status" value="1"/>
</dbReference>
<evidence type="ECO:0000256" key="5">
    <source>
        <dbReference type="ARBA" id="ARBA00022553"/>
    </source>
</evidence>
<keyword evidence="6" id="KW-0677">Repeat</keyword>
<dbReference type="GO" id="GO:0031594">
    <property type="term" value="C:neuromuscular junction"/>
    <property type="evidence" value="ECO:0007669"/>
    <property type="project" value="UniProtKB-ARBA"/>
</dbReference>
<dbReference type="GO" id="GO:0048790">
    <property type="term" value="P:maintenance of presynaptic active zone structure"/>
    <property type="evidence" value="ECO:0007669"/>
    <property type="project" value="UniProtKB-ARBA"/>
</dbReference>
<keyword evidence="5" id="KW-0597">Phosphoprotein</keyword>
<dbReference type="GO" id="GO:0003779">
    <property type="term" value="F:actin binding"/>
    <property type="evidence" value="ECO:0007669"/>
    <property type="project" value="UniProtKB-KW"/>
</dbReference>
<feature type="non-terminal residue" evidence="9">
    <location>
        <position position="378"/>
    </location>
</feature>
<proteinExistence type="inferred from homology"/>
<dbReference type="SUPFAM" id="SSF46966">
    <property type="entry name" value="Spectrin repeat"/>
    <property type="match status" value="2"/>
</dbReference>
<evidence type="ECO:0000256" key="2">
    <source>
        <dbReference type="ARBA" id="ARBA00006826"/>
    </source>
</evidence>
<keyword evidence="10" id="KW-1185">Reference proteome</keyword>
<organism evidence="9 10">
    <name type="scientific">Euroglyphus maynei</name>
    <name type="common">Mayne's house dust mite</name>
    <dbReference type="NCBI Taxonomy" id="6958"/>
    <lineage>
        <taxon>Eukaryota</taxon>
        <taxon>Metazoa</taxon>
        <taxon>Ecdysozoa</taxon>
        <taxon>Arthropoda</taxon>
        <taxon>Chelicerata</taxon>
        <taxon>Arachnida</taxon>
        <taxon>Acari</taxon>
        <taxon>Acariformes</taxon>
        <taxon>Sarcoptiformes</taxon>
        <taxon>Astigmata</taxon>
        <taxon>Psoroptidia</taxon>
        <taxon>Analgoidea</taxon>
        <taxon>Pyroglyphidae</taxon>
        <taxon>Pyroglyphinae</taxon>
        <taxon>Euroglyphus</taxon>
    </lineage>
</organism>
<accession>A0A1Y3AKK7</accession>
<dbReference type="GO" id="GO:0005856">
    <property type="term" value="C:cytoskeleton"/>
    <property type="evidence" value="ECO:0007669"/>
    <property type="project" value="UniProtKB-SubCell"/>
</dbReference>
<dbReference type="FunFam" id="1.20.58.60:FF:000020">
    <property type="entry name" value="Spectrin alpha chain, non-erythrocytic 1"/>
    <property type="match status" value="1"/>
</dbReference>
<dbReference type="InterPro" id="IPR018159">
    <property type="entry name" value="Spectrin/alpha-actinin"/>
</dbReference>
<comment type="similarity">
    <text evidence="2">Belongs to the spectrin family.</text>
</comment>
<keyword evidence="4" id="KW-0963">Cytoplasm</keyword>
<dbReference type="GO" id="GO:0042062">
    <property type="term" value="P:long-term strengthening of neuromuscular junction"/>
    <property type="evidence" value="ECO:0007669"/>
    <property type="project" value="UniProtKB-ARBA"/>
</dbReference>
<dbReference type="GO" id="GO:0051693">
    <property type="term" value="P:actin filament capping"/>
    <property type="evidence" value="ECO:0007669"/>
    <property type="project" value="UniProtKB-KW"/>
</dbReference>
<dbReference type="GO" id="GO:0008017">
    <property type="term" value="F:microtubule binding"/>
    <property type="evidence" value="ECO:0007669"/>
    <property type="project" value="UniProtKB-ARBA"/>
</dbReference>
<reference evidence="9 10" key="1">
    <citation type="submission" date="2017-03" db="EMBL/GenBank/DDBJ databases">
        <title>Genome Survey of Euroglyphus maynei.</title>
        <authorList>
            <person name="Arlian L.G."/>
            <person name="Morgan M.S."/>
            <person name="Rider S.D."/>
        </authorList>
    </citation>
    <scope>NUCLEOTIDE SEQUENCE [LARGE SCALE GENOMIC DNA]</scope>
    <source>
        <strain evidence="9">Arlian Lab</strain>
        <tissue evidence="9">Whole body</tissue>
    </source>
</reference>
<dbReference type="InterPro" id="IPR002017">
    <property type="entry name" value="Spectrin_repeat"/>
</dbReference>
<name>A0A1Y3AKK7_EURMA</name>
<dbReference type="GO" id="GO:0045170">
    <property type="term" value="C:spectrosome"/>
    <property type="evidence" value="ECO:0007669"/>
    <property type="project" value="UniProtKB-ARBA"/>
</dbReference>
<comment type="caution">
    <text evidence="9">The sequence shown here is derived from an EMBL/GenBank/DDBJ whole genome shotgun (WGS) entry which is preliminary data.</text>
</comment>
<dbReference type="OrthoDB" id="6018565at2759"/>
<dbReference type="Proteomes" id="UP000194236">
    <property type="component" value="Unassembled WGS sequence"/>
</dbReference>
<evidence type="ECO:0000256" key="8">
    <source>
        <dbReference type="ARBA" id="ARBA00023212"/>
    </source>
</evidence>
<protein>
    <submittedName>
        <fullName evidence="9">Uncharacterized protein</fullName>
    </submittedName>
</protein>
<keyword evidence="3" id="KW-0117">Actin capping</keyword>
<dbReference type="GO" id="GO:0045169">
    <property type="term" value="C:fusome"/>
    <property type="evidence" value="ECO:0007669"/>
    <property type="project" value="UniProtKB-ARBA"/>
</dbReference>
<dbReference type="GO" id="GO:0016199">
    <property type="term" value="P:axon midline choice point recognition"/>
    <property type="evidence" value="ECO:0007669"/>
    <property type="project" value="UniProtKB-ARBA"/>
</dbReference>
<evidence type="ECO:0000256" key="7">
    <source>
        <dbReference type="ARBA" id="ARBA00023203"/>
    </source>
</evidence>
<dbReference type="EMBL" id="MUJZ01072661">
    <property type="protein sequence ID" value="OTF69000.1"/>
    <property type="molecule type" value="Genomic_DNA"/>
</dbReference>
<dbReference type="AlphaFoldDB" id="A0A1Y3AKK7"/>
<sequence length="378" mass="43830">MSLDDTWRDLTNLSGKIKQIENFKEEIDANQSRIDELIGKGEKLINDQHYASKDIQDKTNDINKIWQDLIKATENKHLKLDDAGDEQAFNRSVEDVELWLNEIERQLVIDDKAKDLNYVQNLLKKQSAIELEVSDRQETLNNIINRANELIDKNHFNKDQIAAKKNALVKRFNNIKVPVKNRRRRLVDSAKTQQLFCDIEDQIAWINEKEPIVKSSNRGRDLMGAQNLNKKHQAILSEINNHKPRIQAVIDQAEHLIKDGSMPKSGVDQINERIKTLNDRWNELLDLANKRKESLDDAILIHQYFTDVNEAETWLNEKEPLASDPSIGTAKTEDAIEALLKKHDALMDDIDAFKYTIEDLRKRAEDFKQRKVPVPMET</sequence>
<evidence type="ECO:0000313" key="9">
    <source>
        <dbReference type="EMBL" id="OTF69000.1"/>
    </source>
</evidence>
<comment type="subcellular location">
    <subcellularLocation>
        <location evidence="1">Cytoplasm</location>
        <location evidence="1">Cytoskeleton</location>
    </subcellularLocation>
</comment>
<dbReference type="Gene3D" id="1.20.58.60">
    <property type="match status" value="3"/>
</dbReference>
<keyword evidence="8" id="KW-0206">Cytoskeleton</keyword>
<dbReference type="FunFam" id="1.20.58.60:FF:000017">
    <property type="entry name" value="Spectrin alpha chain, non-erythrocytic 1"/>
    <property type="match status" value="1"/>
</dbReference>
<dbReference type="PANTHER" id="PTHR11915">
    <property type="entry name" value="SPECTRIN/FILAMIN RELATED CYTOSKELETAL PROTEIN"/>
    <property type="match status" value="1"/>
</dbReference>
<evidence type="ECO:0000256" key="1">
    <source>
        <dbReference type="ARBA" id="ARBA00004245"/>
    </source>
</evidence>
<evidence type="ECO:0000313" key="10">
    <source>
        <dbReference type="Proteomes" id="UP000194236"/>
    </source>
</evidence>